<dbReference type="PANTHER" id="PTHR11695">
    <property type="entry name" value="ALCOHOL DEHYDROGENASE RELATED"/>
    <property type="match status" value="1"/>
</dbReference>
<keyword evidence="1" id="KW-0560">Oxidoreductase</keyword>
<evidence type="ECO:0000256" key="1">
    <source>
        <dbReference type="ARBA" id="ARBA00023002"/>
    </source>
</evidence>
<dbReference type="InterPro" id="IPR020843">
    <property type="entry name" value="ER"/>
</dbReference>
<dbReference type="InterPro" id="IPR013154">
    <property type="entry name" value="ADH-like_N"/>
</dbReference>
<dbReference type="RefSeq" id="WP_089777992.1">
    <property type="nucleotide sequence ID" value="NZ_CABLRR010000002.1"/>
</dbReference>
<dbReference type="GO" id="GO:0043168">
    <property type="term" value="F:anion binding"/>
    <property type="evidence" value="ECO:0007669"/>
    <property type="project" value="UniProtKB-ARBA"/>
</dbReference>
<gene>
    <name evidence="4" type="primary">qorA_1</name>
    <name evidence="4" type="ORF">BN996_01558</name>
</gene>
<dbReference type="InterPro" id="IPR036291">
    <property type="entry name" value="NAD(P)-bd_dom_sf"/>
</dbReference>
<dbReference type="InterPro" id="IPR011032">
    <property type="entry name" value="GroES-like_sf"/>
</dbReference>
<reference evidence="5" key="1">
    <citation type="submission" date="2015-03" db="EMBL/GenBank/DDBJ databases">
        <authorList>
            <person name="Urmite Genomes"/>
        </authorList>
    </citation>
    <scope>NUCLEOTIDE SEQUENCE [LARGE SCALE GENOMIC DNA]</scope>
    <source>
        <strain evidence="5">Arc-Hr</strain>
    </source>
</reference>
<dbReference type="Gene3D" id="3.40.50.720">
    <property type="entry name" value="NAD(P)-binding Rossmann-like Domain"/>
    <property type="match status" value="1"/>
</dbReference>
<keyword evidence="5" id="KW-1185">Reference proteome</keyword>
<organism evidence="4 5">
    <name type="scientific">Haloferax massiliensis</name>
    <dbReference type="NCBI Taxonomy" id="1476858"/>
    <lineage>
        <taxon>Archaea</taxon>
        <taxon>Methanobacteriati</taxon>
        <taxon>Methanobacteriota</taxon>
        <taxon>Stenosarchaea group</taxon>
        <taxon>Halobacteria</taxon>
        <taxon>Halobacteriales</taxon>
        <taxon>Haloferacaceae</taxon>
        <taxon>Haloferax</taxon>
    </lineage>
</organism>
<dbReference type="PROSITE" id="PS01162">
    <property type="entry name" value="QOR_ZETA_CRYSTAL"/>
    <property type="match status" value="1"/>
</dbReference>
<sequence>MKAVRIHEYGSPDVLRYEDVDEPEPAPDEVRVRVRAAGVNPVDWMTRKGLVERDELPWMVGWDAAGVVDAVGSDVSDLEGGDEVFGLVEFEYGGGTYAEAVTAPEDELVRKPASLSFEEAAGVPMAALTAWQALEAVDVDAGDRVLIHAAAGGVGHFAVQFARERDLHVIGTASGSNEEYLRELGVDEFVNYREQRFEEVLDPVDGVIDGVGGETFDQSLETLKEGGVIDKLPSPPTPEQQELADEQGVEAIMTNVRWNGDWFEAITELLADGTVSVTLDTVLPLSEAREAHRLSEEKHARGKIILTPGDDESASN</sequence>
<dbReference type="AlphaFoldDB" id="A0A0D6JQB1"/>
<dbReference type="Pfam" id="PF08240">
    <property type="entry name" value="ADH_N"/>
    <property type="match status" value="1"/>
</dbReference>
<dbReference type="GO" id="GO:0016616">
    <property type="term" value="F:oxidoreductase activity, acting on the CH-OH group of donors, NAD or NADP as acceptor"/>
    <property type="evidence" value="ECO:0007669"/>
    <property type="project" value="UniProtKB-ARBA"/>
</dbReference>
<proteinExistence type="predicted"/>
<dbReference type="InterPro" id="IPR002364">
    <property type="entry name" value="Quin_OxRdtase/zeta-crystal_CS"/>
</dbReference>
<dbReference type="Proteomes" id="UP000198902">
    <property type="component" value="Unassembled WGS sequence"/>
</dbReference>
<dbReference type="EMBL" id="CSTE01000002">
    <property type="protein sequence ID" value="CQR50081.1"/>
    <property type="molecule type" value="Genomic_DNA"/>
</dbReference>
<name>A0A0D6JQB1_9EURY</name>
<evidence type="ECO:0000313" key="4">
    <source>
        <dbReference type="EMBL" id="CQR50081.1"/>
    </source>
</evidence>
<dbReference type="CDD" id="cd05289">
    <property type="entry name" value="MDR_like_2"/>
    <property type="match status" value="1"/>
</dbReference>
<dbReference type="GO" id="GO:0044281">
    <property type="term" value="P:small molecule metabolic process"/>
    <property type="evidence" value="ECO:0007669"/>
    <property type="project" value="UniProtKB-ARBA"/>
</dbReference>
<protein>
    <submittedName>
        <fullName evidence="4">Quinone oxidoreductase 1</fullName>
    </submittedName>
</protein>
<dbReference type="SUPFAM" id="SSF50129">
    <property type="entry name" value="GroES-like"/>
    <property type="match status" value="1"/>
</dbReference>
<evidence type="ECO:0000259" key="3">
    <source>
        <dbReference type="SMART" id="SM00829"/>
    </source>
</evidence>
<dbReference type="GO" id="GO:0030554">
    <property type="term" value="F:adenyl nucleotide binding"/>
    <property type="evidence" value="ECO:0007669"/>
    <property type="project" value="UniProtKB-ARBA"/>
</dbReference>
<dbReference type="InterPro" id="IPR050700">
    <property type="entry name" value="YIM1/Zinc_Alcohol_DH_Fams"/>
</dbReference>
<dbReference type="OrthoDB" id="146629at2157"/>
<feature type="region of interest" description="Disordered" evidence="2">
    <location>
        <begin position="292"/>
        <end position="316"/>
    </location>
</feature>
<dbReference type="PANTHER" id="PTHR11695:SF294">
    <property type="entry name" value="RETICULON-4-INTERACTING PROTEIN 1, MITOCHONDRIAL"/>
    <property type="match status" value="1"/>
</dbReference>
<dbReference type="GO" id="GO:0008270">
    <property type="term" value="F:zinc ion binding"/>
    <property type="evidence" value="ECO:0007669"/>
    <property type="project" value="InterPro"/>
</dbReference>
<accession>A0A0D6JQB1</accession>
<dbReference type="Gene3D" id="3.90.180.10">
    <property type="entry name" value="Medium-chain alcohol dehydrogenases, catalytic domain"/>
    <property type="match status" value="1"/>
</dbReference>
<dbReference type="SMART" id="SM00829">
    <property type="entry name" value="PKS_ER"/>
    <property type="match status" value="1"/>
</dbReference>
<dbReference type="SUPFAM" id="SSF51735">
    <property type="entry name" value="NAD(P)-binding Rossmann-fold domains"/>
    <property type="match status" value="1"/>
</dbReference>
<evidence type="ECO:0000313" key="5">
    <source>
        <dbReference type="Proteomes" id="UP000198902"/>
    </source>
</evidence>
<dbReference type="Pfam" id="PF13602">
    <property type="entry name" value="ADH_zinc_N_2"/>
    <property type="match status" value="1"/>
</dbReference>
<evidence type="ECO:0000256" key="2">
    <source>
        <dbReference type="SAM" id="MobiDB-lite"/>
    </source>
</evidence>
<feature type="domain" description="Enoyl reductase (ER)" evidence="3">
    <location>
        <begin position="10"/>
        <end position="306"/>
    </location>
</feature>